<dbReference type="OrthoDB" id="282152at2759"/>
<feature type="binding site" evidence="9">
    <location>
        <position position="4"/>
    </location>
    <ligand>
        <name>Zn(2+)</name>
        <dbReference type="ChEBI" id="CHEBI:29105"/>
        <label>1</label>
    </ligand>
</feature>
<evidence type="ECO:0000256" key="10">
    <source>
        <dbReference type="PIRSR" id="PIRSR005586-2"/>
    </source>
</evidence>
<dbReference type="GO" id="GO:0003899">
    <property type="term" value="F:DNA-directed RNA polymerase activity"/>
    <property type="evidence" value="ECO:0007669"/>
    <property type="project" value="InterPro"/>
</dbReference>
<dbReference type="InterPro" id="IPR012164">
    <property type="entry name" value="Rpa12/Rpb9/Rpc10/TFS"/>
</dbReference>
<dbReference type="PANTHER" id="PTHR11239">
    <property type="entry name" value="DNA-DIRECTED RNA POLYMERASE"/>
    <property type="match status" value="1"/>
</dbReference>
<evidence type="ECO:0000313" key="14">
    <source>
        <dbReference type="EMBL" id="KAA8490842.1"/>
    </source>
</evidence>
<dbReference type="GO" id="GO:0006386">
    <property type="term" value="P:termination of RNA polymerase III transcription"/>
    <property type="evidence" value="ECO:0007669"/>
    <property type="project" value="TreeGrafter"/>
</dbReference>
<accession>A0A5J4YIG2</accession>
<dbReference type="Proteomes" id="UP000324585">
    <property type="component" value="Unassembled WGS sequence"/>
</dbReference>
<name>A0A5J4YIG2_PORPP</name>
<keyword evidence="6 8" id="KW-0804">Transcription</keyword>
<evidence type="ECO:0000256" key="2">
    <source>
        <dbReference type="ARBA" id="ARBA00022478"/>
    </source>
</evidence>
<dbReference type="Pfam" id="PF02150">
    <property type="entry name" value="Zn_ribbon_RPB9"/>
    <property type="match status" value="1"/>
</dbReference>
<evidence type="ECO:0000256" key="7">
    <source>
        <dbReference type="ARBA" id="ARBA00023242"/>
    </source>
</evidence>
<feature type="zinc finger region" description="C4-type" evidence="10">
    <location>
        <begin position="4"/>
        <end position="27"/>
    </location>
</feature>
<feature type="binding site" evidence="9">
    <location>
        <position position="69"/>
    </location>
    <ligand>
        <name>Zn(2+)</name>
        <dbReference type="ChEBI" id="CHEBI:29105"/>
        <label>2</label>
    </ligand>
</feature>
<evidence type="ECO:0000256" key="5">
    <source>
        <dbReference type="ARBA" id="ARBA00022833"/>
    </source>
</evidence>
<evidence type="ECO:0000256" key="1">
    <source>
        <dbReference type="ARBA" id="ARBA00004123"/>
    </source>
</evidence>
<keyword evidence="15" id="KW-1185">Reference proteome</keyword>
<dbReference type="EMBL" id="VRMN01000018">
    <property type="protein sequence ID" value="KAA8490842.1"/>
    <property type="molecule type" value="Genomic_DNA"/>
</dbReference>
<keyword evidence="7 8" id="KW-0539">Nucleus</keyword>
<dbReference type="GO" id="GO:0003676">
    <property type="term" value="F:nucleic acid binding"/>
    <property type="evidence" value="ECO:0007669"/>
    <property type="project" value="InterPro"/>
</dbReference>
<keyword evidence="4 10" id="KW-0863">Zinc-finger</keyword>
<evidence type="ECO:0000256" key="3">
    <source>
        <dbReference type="ARBA" id="ARBA00022723"/>
    </source>
</evidence>
<dbReference type="GO" id="GO:0005666">
    <property type="term" value="C:RNA polymerase III complex"/>
    <property type="evidence" value="ECO:0007669"/>
    <property type="project" value="TreeGrafter"/>
</dbReference>
<evidence type="ECO:0000256" key="6">
    <source>
        <dbReference type="ARBA" id="ARBA00023163"/>
    </source>
</evidence>
<dbReference type="AlphaFoldDB" id="A0A5J4YIG2"/>
<dbReference type="SUPFAM" id="SSF57783">
    <property type="entry name" value="Zinc beta-ribbon"/>
    <property type="match status" value="1"/>
</dbReference>
<evidence type="ECO:0000256" key="4">
    <source>
        <dbReference type="ARBA" id="ARBA00022771"/>
    </source>
</evidence>
<protein>
    <recommendedName>
        <fullName evidence="8">DNA-directed RNA polymerase subunit</fullName>
    </recommendedName>
</protein>
<sequence>MHFCPLCGTLLFVETCDTGVQFFCRTCPYVHAVNGSILKEVSGLKHKEVDDVMGGESRWELADSTQTNCPKCSHGMAYFFQMQTRSADEPATTFYRCANSACANQWKEN</sequence>
<comment type="similarity">
    <text evidence="8 11">Belongs to the archaeal rpoM/eukaryotic RPA12/RPB9/RPC11 RNA polymerase family.</text>
</comment>
<feature type="binding site" evidence="9">
    <location>
        <position position="7"/>
    </location>
    <ligand>
        <name>Zn(2+)</name>
        <dbReference type="ChEBI" id="CHEBI:29105"/>
        <label>1</label>
    </ligand>
</feature>
<dbReference type="InterPro" id="IPR001529">
    <property type="entry name" value="Zn_ribbon_RPB9"/>
</dbReference>
<dbReference type="PANTHER" id="PTHR11239:SF12">
    <property type="entry name" value="DNA-DIRECTED RNA POLYMERASE III SUBUNIT RPC10"/>
    <property type="match status" value="1"/>
</dbReference>
<dbReference type="PROSITE" id="PS00466">
    <property type="entry name" value="ZF_TFIIS_1"/>
    <property type="match status" value="1"/>
</dbReference>
<evidence type="ECO:0000259" key="13">
    <source>
        <dbReference type="PROSITE" id="PS51133"/>
    </source>
</evidence>
<dbReference type="Gene3D" id="2.20.25.10">
    <property type="match status" value="1"/>
</dbReference>
<evidence type="ECO:0000256" key="9">
    <source>
        <dbReference type="PIRSR" id="PIRSR005586-1"/>
    </source>
</evidence>
<dbReference type="PIRSF" id="PIRSF005586">
    <property type="entry name" value="RNApol_RpoM"/>
    <property type="match status" value="1"/>
</dbReference>
<proteinExistence type="inferred from homology"/>
<reference evidence="15" key="1">
    <citation type="journal article" date="2019" name="Nat. Commun.">
        <title>Expansion of phycobilisome linker gene families in mesophilic red algae.</title>
        <authorList>
            <person name="Lee J."/>
            <person name="Kim D."/>
            <person name="Bhattacharya D."/>
            <person name="Yoon H.S."/>
        </authorList>
    </citation>
    <scope>NUCLEOTIDE SEQUENCE [LARGE SCALE GENOMIC DNA]</scope>
    <source>
        <strain evidence="15">CCMP 1328</strain>
    </source>
</reference>
<feature type="domain" description="TFIIS-type" evidence="13">
    <location>
        <begin position="65"/>
        <end position="107"/>
    </location>
</feature>
<keyword evidence="12" id="KW-0732">Signal</keyword>
<dbReference type="Pfam" id="PF01096">
    <property type="entry name" value="Zn_ribbon_TFIIS"/>
    <property type="match status" value="1"/>
</dbReference>
<dbReference type="OMA" id="TISFECI"/>
<organism evidence="14 15">
    <name type="scientific">Porphyridium purpureum</name>
    <name type="common">Red alga</name>
    <name type="synonym">Porphyridium cruentum</name>
    <dbReference type="NCBI Taxonomy" id="35688"/>
    <lineage>
        <taxon>Eukaryota</taxon>
        <taxon>Rhodophyta</taxon>
        <taxon>Bangiophyceae</taxon>
        <taxon>Porphyridiales</taxon>
        <taxon>Porphyridiaceae</taxon>
        <taxon>Porphyridium</taxon>
    </lineage>
</organism>
<dbReference type="SMART" id="SM00661">
    <property type="entry name" value="RPOL9"/>
    <property type="match status" value="1"/>
</dbReference>
<feature type="binding site" evidence="9">
    <location>
        <position position="97"/>
    </location>
    <ligand>
        <name>Zn(2+)</name>
        <dbReference type="ChEBI" id="CHEBI:29105"/>
        <label>2</label>
    </ligand>
</feature>
<comment type="function">
    <text evidence="8">DNA-dependent RNA polymerase catalyzes the transcription of DNA into RNA using the four ribonucleoside triphosphates as substrates.</text>
</comment>
<dbReference type="GO" id="GO:0008270">
    <property type="term" value="F:zinc ion binding"/>
    <property type="evidence" value="ECO:0007669"/>
    <property type="project" value="UniProtKB-KW"/>
</dbReference>
<feature type="binding site" evidence="9">
    <location>
        <position position="27"/>
    </location>
    <ligand>
        <name>Zn(2+)</name>
        <dbReference type="ChEBI" id="CHEBI:29105"/>
        <label>1</label>
    </ligand>
</feature>
<evidence type="ECO:0000256" key="11">
    <source>
        <dbReference type="RuleBase" id="RU003474"/>
    </source>
</evidence>
<dbReference type="CDD" id="cd10509">
    <property type="entry name" value="Zn-ribbon_RPC11"/>
    <property type="match status" value="1"/>
</dbReference>
<feature type="binding site" evidence="9">
    <location>
        <position position="102"/>
    </location>
    <ligand>
        <name>Zn(2+)</name>
        <dbReference type="ChEBI" id="CHEBI:29105"/>
        <label>2</label>
    </ligand>
</feature>
<feature type="signal peptide" evidence="12">
    <location>
        <begin position="1"/>
        <end position="18"/>
    </location>
</feature>
<feature type="chain" id="PRO_5023913514" description="DNA-directed RNA polymerase subunit" evidence="12">
    <location>
        <begin position="19"/>
        <end position="109"/>
    </location>
</feature>
<keyword evidence="5 9" id="KW-0862">Zinc</keyword>
<evidence type="ECO:0000256" key="12">
    <source>
        <dbReference type="SAM" id="SignalP"/>
    </source>
</evidence>
<dbReference type="SMART" id="SM00440">
    <property type="entry name" value="ZnF_C2C2"/>
    <property type="match status" value="1"/>
</dbReference>
<keyword evidence="2 8" id="KW-0240">DNA-directed RNA polymerase</keyword>
<comment type="subcellular location">
    <subcellularLocation>
        <location evidence="1 8">Nucleus</location>
    </subcellularLocation>
</comment>
<dbReference type="InterPro" id="IPR034014">
    <property type="entry name" value="Zn_ribbon_RPC11_C"/>
</dbReference>
<dbReference type="PROSITE" id="PS51133">
    <property type="entry name" value="ZF_TFIIS_2"/>
    <property type="match status" value="1"/>
</dbReference>
<dbReference type="FunFam" id="2.20.25.10:FF:000005">
    <property type="entry name" value="DNA-directed RNA polymerase subunit"/>
    <property type="match status" value="1"/>
</dbReference>
<comment type="caution">
    <text evidence="14">The sequence shown here is derived from an EMBL/GenBank/DDBJ whole genome shotgun (WGS) entry which is preliminary data.</text>
</comment>
<evidence type="ECO:0000256" key="8">
    <source>
        <dbReference type="PIRNR" id="PIRNR005586"/>
    </source>
</evidence>
<keyword evidence="3 9" id="KW-0479">Metal-binding</keyword>
<gene>
    <name evidence="14" type="ORF">FVE85_1289</name>
</gene>
<feature type="binding site" evidence="9">
    <location>
        <position position="72"/>
    </location>
    <ligand>
        <name>Zn(2+)</name>
        <dbReference type="ChEBI" id="CHEBI:29105"/>
        <label>2</label>
    </ligand>
</feature>
<dbReference type="InterPro" id="IPR001222">
    <property type="entry name" value="Znf_TFIIS"/>
</dbReference>
<evidence type="ECO:0000313" key="15">
    <source>
        <dbReference type="Proteomes" id="UP000324585"/>
    </source>
</evidence>
<feature type="binding site" evidence="9">
    <location>
        <position position="24"/>
    </location>
    <ligand>
        <name>Zn(2+)</name>
        <dbReference type="ChEBI" id="CHEBI:29105"/>
        <label>1</label>
    </ligand>
</feature>